<comment type="catalytic activity">
    <reaction evidence="1">
        <text>ATP + protein L-histidine = ADP + protein N-phospho-L-histidine.</text>
        <dbReference type="EC" id="2.7.13.3"/>
    </reaction>
</comment>
<feature type="transmembrane region" description="Helical" evidence="10">
    <location>
        <begin position="166"/>
        <end position="184"/>
    </location>
</feature>
<keyword evidence="10" id="KW-0472">Membrane</keyword>
<keyword evidence="6 12" id="KW-0418">Kinase</keyword>
<keyword evidence="13" id="KW-1185">Reference proteome</keyword>
<feature type="transmembrane region" description="Helical" evidence="10">
    <location>
        <begin position="49"/>
        <end position="69"/>
    </location>
</feature>
<gene>
    <name evidence="12" type="ORF">KDK92_02270</name>
</gene>
<dbReference type="SUPFAM" id="SSF47384">
    <property type="entry name" value="Homodimeric domain of signal transducing histidine kinase"/>
    <property type="match status" value="1"/>
</dbReference>
<comment type="caution">
    <text evidence="12">The sequence shown here is derived from an EMBL/GenBank/DDBJ whole genome shotgun (WGS) entry which is preliminary data.</text>
</comment>
<dbReference type="InterPro" id="IPR036890">
    <property type="entry name" value="HATPase_C_sf"/>
</dbReference>
<feature type="domain" description="Histidine kinase" evidence="11">
    <location>
        <begin position="301"/>
        <end position="522"/>
    </location>
</feature>
<dbReference type="CDD" id="cd00082">
    <property type="entry name" value="HisKA"/>
    <property type="match status" value="1"/>
</dbReference>
<dbReference type="PANTHER" id="PTHR43711:SF26">
    <property type="entry name" value="SENSOR HISTIDINE KINASE RCSC"/>
    <property type="match status" value="1"/>
</dbReference>
<feature type="transmembrane region" description="Helical" evidence="10">
    <location>
        <begin position="116"/>
        <end position="135"/>
    </location>
</feature>
<dbReference type="InterPro" id="IPR003661">
    <property type="entry name" value="HisK_dim/P_dom"/>
</dbReference>
<dbReference type="Pfam" id="PF00512">
    <property type="entry name" value="HisKA"/>
    <property type="match status" value="1"/>
</dbReference>
<keyword evidence="7" id="KW-0067">ATP-binding</keyword>
<dbReference type="PROSITE" id="PS50109">
    <property type="entry name" value="HIS_KIN"/>
    <property type="match status" value="1"/>
</dbReference>
<name>A0A9J6NY40_9CLOT</name>
<dbReference type="Pfam" id="PF02518">
    <property type="entry name" value="HATPase_c"/>
    <property type="match status" value="1"/>
</dbReference>
<dbReference type="InterPro" id="IPR003594">
    <property type="entry name" value="HATPase_dom"/>
</dbReference>
<protein>
    <recommendedName>
        <fullName evidence="2">histidine kinase</fullName>
        <ecNumber evidence="2">2.7.13.3</ecNumber>
    </recommendedName>
</protein>
<reference evidence="12" key="1">
    <citation type="journal article" date="2021" name="mSystems">
        <title>Bacteria and Archaea Synergistically Convert Glycine Betaine to Biogenic Methane in the Formosa Cold Seep of the South China Sea.</title>
        <authorList>
            <person name="Li L."/>
            <person name="Zhang W."/>
            <person name="Zhang S."/>
            <person name="Song L."/>
            <person name="Sun Q."/>
            <person name="Zhang H."/>
            <person name="Xiang H."/>
            <person name="Dong X."/>
        </authorList>
    </citation>
    <scope>NUCLEOTIDE SEQUENCE</scope>
    <source>
        <strain evidence="12">ZWT</strain>
    </source>
</reference>
<dbReference type="PANTHER" id="PTHR43711">
    <property type="entry name" value="TWO-COMPONENT HISTIDINE KINASE"/>
    <property type="match status" value="1"/>
</dbReference>
<feature type="transmembrane region" description="Helical" evidence="10">
    <location>
        <begin position="81"/>
        <end position="104"/>
    </location>
</feature>
<dbReference type="EC" id="2.7.13.3" evidence="2"/>
<keyword evidence="9" id="KW-0175">Coiled coil</keyword>
<evidence type="ECO:0000259" key="11">
    <source>
        <dbReference type="PROSITE" id="PS50109"/>
    </source>
</evidence>
<evidence type="ECO:0000313" key="13">
    <source>
        <dbReference type="Proteomes" id="UP001056429"/>
    </source>
</evidence>
<evidence type="ECO:0000256" key="8">
    <source>
        <dbReference type="ARBA" id="ARBA00023012"/>
    </source>
</evidence>
<evidence type="ECO:0000256" key="7">
    <source>
        <dbReference type="ARBA" id="ARBA00022840"/>
    </source>
</evidence>
<keyword evidence="4" id="KW-0808">Transferase</keyword>
<feature type="transmembrane region" description="Helical" evidence="10">
    <location>
        <begin position="141"/>
        <end position="159"/>
    </location>
</feature>
<organism evidence="12 13">
    <name type="scientific">Oceanirhabdus seepicola</name>
    <dbReference type="NCBI Taxonomy" id="2828781"/>
    <lineage>
        <taxon>Bacteria</taxon>
        <taxon>Bacillati</taxon>
        <taxon>Bacillota</taxon>
        <taxon>Clostridia</taxon>
        <taxon>Eubacteriales</taxon>
        <taxon>Clostridiaceae</taxon>
        <taxon>Oceanirhabdus</taxon>
    </lineage>
</organism>
<sequence>MNFLIDKLYQNLFNVYFGNSLLNIKSNYEFQEKVEINKFILTSNLMRDYLIALILFVTNIILLMVDIFYNREFFSTNGNFISLFYSRIAYLIFMTFFLSLYTILKEKIHSKYITEKIFHYSFLTITLIWILFLSINAQFLHGQISSLIICLFTLAFFTTLNKYERVIFLLLPTLIFNVHLFYFLDKSSVLTGNMMNSIFLCFLCFLISAFQETFYKKHLIQSITLSSSNQELLHVKETLEQEIDRRSEELTNAHNLLLNEILDNHNYELKILKSKIDLEKNEEKLKQVEAYEQLRAEFFANISHELKTPLNVIFSAQQILEKNINQTLNTTTKDKKYLKIIKQNCFRLIRLIGNLIDLTKIDSGYLNVTLSNNDIVRITEDITLSVATFIEDKNIELIFDTDIEEKEIACDPENIERIILNLLSNAVKFTPEYGKIFVTIKDNHDTISIKVKDTGIGIPLDIQDKIFDRFIQADKSINRNREGSGIGLSLVKSLVELHNGTITLKSSPNEGTEFDISLPCTIAPKSDICENITPQEYSYNEHIEKIFIEFSDIYFN</sequence>
<accession>A0A9J6NY40</accession>
<dbReference type="CDD" id="cd16922">
    <property type="entry name" value="HATPase_EvgS-ArcB-TorS-like"/>
    <property type="match status" value="1"/>
</dbReference>
<evidence type="ECO:0000256" key="2">
    <source>
        <dbReference type="ARBA" id="ARBA00012438"/>
    </source>
</evidence>
<reference evidence="12" key="2">
    <citation type="submission" date="2021-04" db="EMBL/GenBank/DDBJ databases">
        <authorList>
            <person name="Dong X."/>
        </authorList>
    </citation>
    <scope>NUCLEOTIDE SEQUENCE</scope>
    <source>
        <strain evidence="12">ZWT</strain>
    </source>
</reference>
<dbReference type="GO" id="GO:0000155">
    <property type="term" value="F:phosphorelay sensor kinase activity"/>
    <property type="evidence" value="ECO:0007669"/>
    <property type="project" value="InterPro"/>
</dbReference>
<dbReference type="SUPFAM" id="SSF55874">
    <property type="entry name" value="ATPase domain of HSP90 chaperone/DNA topoisomerase II/histidine kinase"/>
    <property type="match status" value="1"/>
</dbReference>
<dbReference type="InterPro" id="IPR036097">
    <property type="entry name" value="HisK_dim/P_sf"/>
</dbReference>
<dbReference type="Gene3D" id="3.30.565.10">
    <property type="entry name" value="Histidine kinase-like ATPase, C-terminal domain"/>
    <property type="match status" value="1"/>
</dbReference>
<evidence type="ECO:0000256" key="4">
    <source>
        <dbReference type="ARBA" id="ARBA00022679"/>
    </source>
</evidence>
<evidence type="ECO:0000256" key="1">
    <source>
        <dbReference type="ARBA" id="ARBA00000085"/>
    </source>
</evidence>
<dbReference type="Proteomes" id="UP001056429">
    <property type="component" value="Unassembled WGS sequence"/>
</dbReference>
<dbReference type="Gene3D" id="1.10.287.130">
    <property type="match status" value="1"/>
</dbReference>
<evidence type="ECO:0000256" key="3">
    <source>
        <dbReference type="ARBA" id="ARBA00022553"/>
    </source>
</evidence>
<keyword evidence="10" id="KW-1133">Transmembrane helix</keyword>
<keyword evidence="3" id="KW-0597">Phosphoprotein</keyword>
<evidence type="ECO:0000256" key="9">
    <source>
        <dbReference type="SAM" id="Coils"/>
    </source>
</evidence>
<keyword evidence="10" id="KW-0812">Transmembrane</keyword>
<dbReference type="InterPro" id="IPR004358">
    <property type="entry name" value="Sig_transdc_His_kin-like_C"/>
</dbReference>
<evidence type="ECO:0000256" key="5">
    <source>
        <dbReference type="ARBA" id="ARBA00022741"/>
    </source>
</evidence>
<dbReference type="SMART" id="SM00388">
    <property type="entry name" value="HisKA"/>
    <property type="match status" value="1"/>
</dbReference>
<dbReference type="GO" id="GO:0005524">
    <property type="term" value="F:ATP binding"/>
    <property type="evidence" value="ECO:0007669"/>
    <property type="project" value="UniProtKB-KW"/>
</dbReference>
<dbReference type="FunFam" id="3.30.565.10:FF:000037">
    <property type="entry name" value="Hybrid sensor histidine kinase/response regulator"/>
    <property type="match status" value="1"/>
</dbReference>
<dbReference type="SMART" id="SM00387">
    <property type="entry name" value="HATPase_c"/>
    <property type="match status" value="1"/>
</dbReference>
<dbReference type="AlphaFoldDB" id="A0A9J6NY40"/>
<keyword evidence="8" id="KW-0902">Two-component regulatory system</keyword>
<evidence type="ECO:0000313" key="12">
    <source>
        <dbReference type="EMBL" id="MCM1988549.1"/>
    </source>
</evidence>
<evidence type="ECO:0000256" key="6">
    <source>
        <dbReference type="ARBA" id="ARBA00022777"/>
    </source>
</evidence>
<keyword evidence="5" id="KW-0547">Nucleotide-binding</keyword>
<proteinExistence type="predicted"/>
<feature type="transmembrane region" description="Helical" evidence="10">
    <location>
        <begin position="190"/>
        <end position="210"/>
    </location>
</feature>
<dbReference type="InterPro" id="IPR050736">
    <property type="entry name" value="Sensor_HK_Regulatory"/>
</dbReference>
<dbReference type="InterPro" id="IPR005467">
    <property type="entry name" value="His_kinase_dom"/>
</dbReference>
<dbReference type="EMBL" id="JAGSOJ010000001">
    <property type="protein sequence ID" value="MCM1988549.1"/>
    <property type="molecule type" value="Genomic_DNA"/>
</dbReference>
<evidence type="ECO:0000256" key="10">
    <source>
        <dbReference type="SAM" id="Phobius"/>
    </source>
</evidence>
<dbReference type="PRINTS" id="PR00344">
    <property type="entry name" value="BCTRLSENSOR"/>
</dbReference>
<feature type="coiled-coil region" evidence="9">
    <location>
        <begin position="229"/>
        <end position="282"/>
    </location>
</feature>